<keyword evidence="1" id="KW-1133">Transmembrane helix</keyword>
<dbReference type="OrthoDB" id="5241788at2"/>
<feature type="transmembrane region" description="Helical" evidence="1">
    <location>
        <begin position="222"/>
        <end position="251"/>
    </location>
</feature>
<evidence type="ECO:0000313" key="4">
    <source>
        <dbReference type="Proteomes" id="UP000186465"/>
    </source>
</evidence>
<reference evidence="4" key="1">
    <citation type="submission" date="2016-11" db="EMBL/GenBank/DDBJ databases">
        <title>Actinomyces gypaetusis sp. nov. isolated from Gypaetus barbatus in Qinghai Tibet Plateau China.</title>
        <authorList>
            <person name="Meng X."/>
        </authorList>
    </citation>
    <scope>NUCLEOTIDE SEQUENCE [LARGE SCALE GENOMIC DNA]</scope>
    <source>
        <strain evidence="4">DSM 15383</strain>
    </source>
</reference>
<dbReference type="Pfam" id="PF03009">
    <property type="entry name" value="GDPD"/>
    <property type="match status" value="1"/>
</dbReference>
<feature type="transmembrane region" description="Helical" evidence="1">
    <location>
        <begin position="125"/>
        <end position="149"/>
    </location>
</feature>
<protein>
    <recommendedName>
        <fullName evidence="2">GP-PDE domain-containing protein</fullName>
    </recommendedName>
</protein>
<keyword evidence="1" id="KW-0472">Membrane</keyword>
<proteinExistence type="predicted"/>
<accession>A0A1Q5PSB1</accession>
<dbReference type="Proteomes" id="UP000186465">
    <property type="component" value="Unassembled WGS sequence"/>
</dbReference>
<name>A0A1Q5PSB1_9ACTO</name>
<organism evidence="3 4">
    <name type="scientific">Boudabousia marimammalium</name>
    <dbReference type="NCBI Taxonomy" id="156892"/>
    <lineage>
        <taxon>Bacteria</taxon>
        <taxon>Bacillati</taxon>
        <taxon>Actinomycetota</taxon>
        <taxon>Actinomycetes</taxon>
        <taxon>Actinomycetales</taxon>
        <taxon>Actinomycetaceae</taxon>
        <taxon>Boudabousia</taxon>
    </lineage>
</organism>
<feature type="transmembrane region" description="Helical" evidence="1">
    <location>
        <begin position="263"/>
        <end position="285"/>
    </location>
</feature>
<feature type="transmembrane region" description="Helical" evidence="1">
    <location>
        <begin position="25"/>
        <end position="47"/>
    </location>
</feature>
<feature type="transmembrane region" description="Helical" evidence="1">
    <location>
        <begin position="169"/>
        <end position="195"/>
    </location>
</feature>
<dbReference type="GO" id="GO:0006629">
    <property type="term" value="P:lipid metabolic process"/>
    <property type="evidence" value="ECO:0007669"/>
    <property type="project" value="InterPro"/>
</dbReference>
<dbReference type="PROSITE" id="PS51704">
    <property type="entry name" value="GP_PDE"/>
    <property type="match status" value="1"/>
</dbReference>
<evidence type="ECO:0000256" key="1">
    <source>
        <dbReference type="SAM" id="Phobius"/>
    </source>
</evidence>
<keyword evidence="1" id="KW-0812">Transmembrane</keyword>
<dbReference type="Pfam" id="PF10110">
    <property type="entry name" value="GPDPase_memb"/>
    <property type="match status" value="1"/>
</dbReference>
<dbReference type="SUPFAM" id="SSF51695">
    <property type="entry name" value="PLC-like phosphodiesterases"/>
    <property type="match status" value="1"/>
</dbReference>
<feature type="transmembrane region" description="Helical" evidence="1">
    <location>
        <begin position="331"/>
        <end position="353"/>
    </location>
</feature>
<dbReference type="PANTHER" id="PTHR46211">
    <property type="entry name" value="GLYCEROPHOSPHORYL DIESTER PHOSPHODIESTERASE"/>
    <property type="match status" value="1"/>
</dbReference>
<sequence>MSDQQKTNQIAINGRTLWLYAKYQLISKLLVTGLILPLFNMMMQALVHASGRTNISSGDYQGFLFSLYGLPVILVGAVMLIFIFAIDINTFIIVSSLVQERKFNMKMRNILWASLKSAKHFFSPIGVFLVIYTALVLPLIGLGISLGPFSQFQIPNFITSVIFKQPLYYAGYVAALVVLSLLAVIYIFTVHFILIDGRSELQALRSSRQLMRKHWKAFFPKYIWAIIKIALIFLSIAAILGAILAGLSYALSYSFMGVKGATALLLLSGVELFGFFAFVSVPILIGDLTKLFYQFNQQDGREIQLQINTQATALTGEELVQKIRFKTKAEVVGVLVLITAFNLTVATIMQTYFTEIFLTGKKIELVAHRGGGDLGAENTIQGIQKAIDQGVAWTEIDVQRTKDNQYIINHDKDFARVTGVAKKPGEMTLAEIKELQVKNEFYPDQPAQPVPTFTEILDASKGKIGVFVELKGESADEKMVDEVVALIKDKNMLDECVILSLDYKIIEYTALRHPEIKTGFLYFFSSGDLKDLKGDYLIMEEREATGENIDEIHAAGKKAVVWTVNTEESIQQFIRSSVDGIITDHPTAIRDALQQLDKRSPLEIVADFIIG</sequence>
<keyword evidence="4" id="KW-1185">Reference proteome</keyword>
<feature type="domain" description="GP-PDE" evidence="2">
    <location>
        <begin position="363"/>
        <end position="593"/>
    </location>
</feature>
<dbReference type="InterPro" id="IPR018476">
    <property type="entry name" value="GlyceroP-diester-Pdiesterase_M"/>
</dbReference>
<dbReference type="PANTHER" id="PTHR46211:SF8">
    <property type="entry name" value="PHOSPHODIESTERASE"/>
    <property type="match status" value="1"/>
</dbReference>
<comment type="caution">
    <text evidence="3">The sequence shown here is derived from an EMBL/GenBank/DDBJ whole genome shotgun (WGS) entry which is preliminary data.</text>
</comment>
<dbReference type="STRING" id="156892.BM477_02625"/>
<dbReference type="RefSeq" id="WP_075361125.1">
    <property type="nucleotide sequence ID" value="NZ_MPDM01000002.1"/>
</dbReference>
<evidence type="ECO:0000313" key="3">
    <source>
        <dbReference type="EMBL" id="OKL50300.1"/>
    </source>
</evidence>
<dbReference type="EMBL" id="MPDM01000002">
    <property type="protein sequence ID" value="OKL50300.1"/>
    <property type="molecule type" value="Genomic_DNA"/>
</dbReference>
<dbReference type="Gene3D" id="3.20.20.190">
    <property type="entry name" value="Phosphatidylinositol (PI) phosphodiesterase"/>
    <property type="match status" value="1"/>
</dbReference>
<dbReference type="AlphaFoldDB" id="A0A1Q5PSB1"/>
<gene>
    <name evidence="3" type="ORF">BM477_02625</name>
</gene>
<dbReference type="InterPro" id="IPR030395">
    <property type="entry name" value="GP_PDE_dom"/>
</dbReference>
<feature type="transmembrane region" description="Helical" evidence="1">
    <location>
        <begin position="67"/>
        <end position="98"/>
    </location>
</feature>
<dbReference type="InterPro" id="IPR017946">
    <property type="entry name" value="PLC-like_Pdiesterase_TIM-brl"/>
</dbReference>
<dbReference type="GO" id="GO:0008081">
    <property type="term" value="F:phosphoric diester hydrolase activity"/>
    <property type="evidence" value="ECO:0007669"/>
    <property type="project" value="InterPro"/>
</dbReference>
<evidence type="ECO:0000259" key="2">
    <source>
        <dbReference type="PROSITE" id="PS51704"/>
    </source>
</evidence>